<dbReference type="EMBL" id="JYDQ01000926">
    <property type="protein sequence ID" value="KRY06138.1"/>
    <property type="molecule type" value="Genomic_DNA"/>
</dbReference>
<accession>A0A0V0Z277</accession>
<sequence length="47" mass="5173">MESPLGWILSGPIATNADEGVVMFSEIETENGLRIHDTNSFLKDSIH</sequence>
<name>A0A0V0Z277_9BILA</name>
<evidence type="ECO:0000313" key="2">
    <source>
        <dbReference type="Proteomes" id="UP000054783"/>
    </source>
</evidence>
<dbReference type="AlphaFoldDB" id="A0A0V0Z277"/>
<comment type="caution">
    <text evidence="1">The sequence shown here is derived from an EMBL/GenBank/DDBJ whole genome shotgun (WGS) entry which is preliminary data.</text>
</comment>
<feature type="non-terminal residue" evidence="1">
    <location>
        <position position="47"/>
    </location>
</feature>
<keyword evidence="2" id="KW-1185">Reference proteome</keyword>
<organism evidence="1 2">
    <name type="scientific">Trichinella patagoniensis</name>
    <dbReference type="NCBI Taxonomy" id="990121"/>
    <lineage>
        <taxon>Eukaryota</taxon>
        <taxon>Metazoa</taxon>
        <taxon>Ecdysozoa</taxon>
        <taxon>Nematoda</taxon>
        <taxon>Enoplea</taxon>
        <taxon>Dorylaimia</taxon>
        <taxon>Trichinellida</taxon>
        <taxon>Trichinellidae</taxon>
        <taxon>Trichinella</taxon>
    </lineage>
</organism>
<gene>
    <name evidence="1" type="ORF">T12_1239</name>
</gene>
<evidence type="ECO:0000313" key="1">
    <source>
        <dbReference type="EMBL" id="KRY06138.1"/>
    </source>
</evidence>
<reference evidence="1 2" key="1">
    <citation type="submission" date="2015-01" db="EMBL/GenBank/DDBJ databases">
        <title>Evolution of Trichinella species and genotypes.</title>
        <authorList>
            <person name="Korhonen P.K."/>
            <person name="Edoardo P."/>
            <person name="Giuseppe L.R."/>
            <person name="Gasser R.B."/>
        </authorList>
    </citation>
    <scope>NUCLEOTIDE SEQUENCE [LARGE SCALE GENOMIC DNA]</scope>
    <source>
        <strain evidence="1">ISS2496</strain>
    </source>
</reference>
<protein>
    <submittedName>
        <fullName evidence="1">Uncharacterized protein</fullName>
    </submittedName>
</protein>
<proteinExistence type="predicted"/>
<dbReference type="Proteomes" id="UP000054783">
    <property type="component" value="Unassembled WGS sequence"/>
</dbReference>